<keyword evidence="3" id="KW-1185">Reference proteome</keyword>
<sequence>MTNNTLSTEQSLETERRSIRDNGIAFSRQEQFESVVGVETSFGLDEREPAAAIGVCGLLERLSGRYLQEDITGQVLSTAKSIQVELTQ</sequence>
<proteinExistence type="predicted"/>
<feature type="domain" description="IclR-ED" evidence="1">
    <location>
        <begin position="1"/>
        <end position="88"/>
    </location>
</feature>
<reference evidence="2 3" key="1">
    <citation type="journal article" date="2014" name="PLoS Genet.">
        <title>Phylogenetically driven sequencing of extremely halophilic archaea reveals strategies for static and dynamic osmo-response.</title>
        <authorList>
            <person name="Becker E.A."/>
            <person name="Seitzer P.M."/>
            <person name="Tritt A."/>
            <person name="Larsen D."/>
            <person name="Krusor M."/>
            <person name="Yao A.I."/>
            <person name="Wu D."/>
            <person name="Madern D."/>
            <person name="Eisen J.A."/>
            <person name="Darling A.E."/>
            <person name="Facciotti M.T."/>
        </authorList>
    </citation>
    <scope>NUCLEOTIDE SEQUENCE [LARGE SCALE GENOMIC DNA]</scope>
    <source>
        <strain evidence="2 3">JCM 10478</strain>
    </source>
</reference>
<evidence type="ECO:0000313" key="3">
    <source>
        <dbReference type="Proteomes" id="UP000011632"/>
    </source>
</evidence>
<dbReference type="Gene3D" id="3.30.450.40">
    <property type="match status" value="1"/>
</dbReference>
<organism evidence="2 3">
    <name type="scientific">Natrinema versiforme JCM 10478</name>
    <dbReference type="NCBI Taxonomy" id="1227496"/>
    <lineage>
        <taxon>Archaea</taxon>
        <taxon>Methanobacteriati</taxon>
        <taxon>Methanobacteriota</taxon>
        <taxon>Stenosarchaea group</taxon>
        <taxon>Halobacteria</taxon>
        <taxon>Halobacteriales</taxon>
        <taxon>Natrialbaceae</taxon>
        <taxon>Natrinema</taxon>
    </lineage>
</organism>
<dbReference type="InterPro" id="IPR029016">
    <property type="entry name" value="GAF-like_dom_sf"/>
</dbReference>
<dbReference type="Pfam" id="PF01614">
    <property type="entry name" value="IclR_C"/>
    <property type="match status" value="1"/>
</dbReference>
<dbReference type="RefSeq" id="WP_006432947.1">
    <property type="nucleotide sequence ID" value="NZ_AOID01000062.1"/>
</dbReference>
<dbReference type="AlphaFoldDB" id="L9XN63"/>
<dbReference type="InterPro" id="IPR014757">
    <property type="entry name" value="Tscrpt_reg_IclR_C"/>
</dbReference>
<dbReference type="Proteomes" id="UP000011632">
    <property type="component" value="Unassembled WGS sequence"/>
</dbReference>
<dbReference type="EMBL" id="AOID01000062">
    <property type="protein sequence ID" value="ELY63239.1"/>
    <property type="molecule type" value="Genomic_DNA"/>
</dbReference>
<dbReference type="SUPFAM" id="SSF55781">
    <property type="entry name" value="GAF domain-like"/>
    <property type="match status" value="1"/>
</dbReference>
<evidence type="ECO:0000313" key="2">
    <source>
        <dbReference type="EMBL" id="ELY63239.1"/>
    </source>
</evidence>
<dbReference type="PROSITE" id="PS51078">
    <property type="entry name" value="ICLR_ED"/>
    <property type="match status" value="1"/>
</dbReference>
<accession>L9XN63</accession>
<comment type="caution">
    <text evidence="2">The sequence shown here is derived from an EMBL/GenBank/DDBJ whole genome shotgun (WGS) entry which is preliminary data.</text>
</comment>
<name>L9XN63_9EURY</name>
<evidence type="ECO:0000259" key="1">
    <source>
        <dbReference type="PROSITE" id="PS51078"/>
    </source>
</evidence>
<gene>
    <name evidence="2" type="ORF">C489_19276</name>
</gene>
<protein>
    <submittedName>
        <fullName evidence="2">Transcriptional regulator</fullName>
    </submittedName>
</protein>
<dbReference type="PATRIC" id="fig|1227496.3.peg.3860"/>